<protein>
    <submittedName>
        <fullName evidence="2">Uncharacterized protein</fullName>
    </submittedName>
</protein>
<comment type="caution">
    <text evidence="2">The sequence shown here is derived from an EMBL/GenBank/DDBJ whole genome shotgun (WGS) entry which is preliminary data.</text>
</comment>
<evidence type="ECO:0000313" key="2">
    <source>
        <dbReference type="EMBL" id="KAH0809406.1"/>
    </source>
</evidence>
<dbReference type="Proteomes" id="UP000719412">
    <property type="component" value="Unassembled WGS sequence"/>
</dbReference>
<evidence type="ECO:0000313" key="3">
    <source>
        <dbReference type="Proteomes" id="UP000719412"/>
    </source>
</evidence>
<dbReference type="AlphaFoldDB" id="A0A8J6LDV6"/>
<reference evidence="2" key="1">
    <citation type="journal article" date="2020" name="J Insects Food Feed">
        <title>The yellow mealworm (Tenebrio molitor) genome: a resource for the emerging insects as food and feed industry.</title>
        <authorList>
            <person name="Eriksson T."/>
            <person name="Andere A."/>
            <person name="Kelstrup H."/>
            <person name="Emery V."/>
            <person name="Picard C."/>
        </authorList>
    </citation>
    <scope>NUCLEOTIDE SEQUENCE</scope>
    <source>
        <strain evidence="2">Stoneville</strain>
        <tissue evidence="2">Whole head</tissue>
    </source>
</reference>
<keyword evidence="3" id="KW-1185">Reference proteome</keyword>
<name>A0A8J6LDV6_TENMO</name>
<feature type="region of interest" description="Disordered" evidence="1">
    <location>
        <begin position="91"/>
        <end position="127"/>
    </location>
</feature>
<proteinExistence type="predicted"/>
<accession>A0A8J6LDV6</accession>
<reference evidence="2" key="2">
    <citation type="submission" date="2021-08" db="EMBL/GenBank/DDBJ databases">
        <authorList>
            <person name="Eriksson T."/>
        </authorList>
    </citation>
    <scope>NUCLEOTIDE SEQUENCE</scope>
    <source>
        <strain evidence="2">Stoneville</strain>
        <tissue evidence="2">Whole head</tissue>
    </source>
</reference>
<feature type="compositionally biased region" description="Basic and acidic residues" evidence="1">
    <location>
        <begin position="104"/>
        <end position="120"/>
    </location>
</feature>
<organism evidence="2 3">
    <name type="scientific">Tenebrio molitor</name>
    <name type="common">Yellow mealworm beetle</name>
    <dbReference type="NCBI Taxonomy" id="7067"/>
    <lineage>
        <taxon>Eukaryota</taxon>
        <taxon>Metazoa</taxon>
        <taxon>Ecdysozoa</taxon>
        <taxon>Arthropoda</taxon>
        <taxon>Hexapoda</taxon>
        <taxon>Insecta</taxon>
        <taxon>Pterygota</taxon>
        <taxon>Neoptera</taxon>
        <taxon>Endopterygota</taxon>
        <taxon>Coleoptera</taxon>
        <taxon>Polyphaga</taxon>
        <taxon>Cucujiformia</taxon>
        <taxon>Tenebrionidae</taxon>
        <taxon>Tenebrio</taxon>
    </lineage>
</organism>
<gene>
    <name evidence="2" type="ORF">GEV33_013386</name>
</gene>
<evidence type="ECO:0000256" key="1">
    <source>
        <dbReference type="SAM" id="MobiDB-lite"/>
    </source>
</evidence>
<sequence length="199" mass="22302">MYEFPLFMSVLTSSDSCPFDSLRLVEPEPLRIFPVALVYDENYHKTINSPTIKTTIMLNWAGGGDELIKPAIDSDLSHAVMCHASGHTLQSERPIRVSSGEPNLAERARNTRESLPDRPGEYPPLGDSDKKMLPPLQKGIQLQNPENLVSVADLIFHGETEDAFKDVARDFSPVEWLQEQLRRYPFVVGGALFARPPIE</sequence>
<dbReference type="EMBL" id="JABDTM020028160">
    <property type="protein sequence ID" value="KAH0809406.1"/>
    <property type="molecule type" value="Genomic_DNA"/>
</dbReference>